<dbReference type="Gene3D" id="3.40.109.10">
    <property type="entry name" value="NADH Oxidase"/>
    <property type="match status" value="1"/>
</dbReference>
<gene>
    <name evidence="2" type="ORF">GCM10023353_30100</name>
</gene>
<reference evidence="3" key="1">
    <citation type="journal article" date="2019" name="Int. J. Syst. Evol. Microbiol.">
        <title>The Global Catalogue of Microorganisms (GCM) 10K type strain sequencing project: providing services to taxonomists for standard genome sequencing and annotation.</title>
        <authorList>
            <consortium name="The Broad Institute Genomics Platform"/>
            <consortium name="The Broad Institute Genome Sequencing Center for Infectious Disease"/>
            <person name="Wu L."/>
            <person name="Ma J."/>
        </authorList>
    </citation>
    <scope>NUCLEOTIDE SEQUENCE [LARGE SCALE GENOMIC DNA]</scope>
    <source>
        <strain evidence="3">JCM 18542</strain>
    </source>
</reference>
<accession>A0ABP9D109</accession>
<feature type="region of interest" description="Disordered" evidence="1">
    <location>
        <begin position="78"/>
        <end position="107"/>
    </location>
</feature>
<evidence type="ECO:0000313" key="2">
    <source>
        <dbReference type="EMBL" id="GAA4820285.1"/>
    </source>
</evidence>
<proteinExistence type="predicted"/>
<sequence>MRGGAATEAVWVRAQARGLSVHPMSPVFLYAQDPGDYPALSPGRAEELRSLHRAFAGLVGLDADRPPALVLRLSHDAAPARVRSRRRASEPARARRRRAEDGAGAAR</sequence>
<dbReference type="EMBL" id="BAABKQ010000001">
    <property type="protein sequence ID" value="GAA4820285.1"/>
    <property type="molecule type" value="Genomic_DNA"/>
</dbReference>
<name>A0ABP9D109_9ACTN</name>
<keyword evidence="3" id="KW-1185">Reference proteome</keyword>
<organism evidence="2 3">
    <name type="scientific">Tomitella cavernea</name>
    <dbReference type="NCBI Taxonomy" id="1387982"/>
    <lineage>
        <taxon>Bacteria</taxon>
        <taxon>Bacillati</taxon>
        <taxon>Actinomycetota</taxon>
        <taxon>Actinomycetes</taxon>
        <taxon>Mycobacteriales</taxon>
        <taxon>Tomitella</taxon>
    </lineage>
</organism>
<evidence type="ECO:0000313" key="3">
    <source>
        <dbReference type="Proteomes" id="UP001500839"/>
    </source>
</evidence>
<dbReference type="InterPro" id="IPR000415">
    <property type="entry name" value="Nitroreductase-like"/>
</dbReference>
<protein>
    <submittedName>
        <fullName evidence="2">Uncharacterized protein</fullName>
    </submittedName>
</protein>
<feature type="compositionally biased region" description="Basic and acidic residues" evidence="1">
    <location>
        <begin position="87"/>
        <end position="101"/>
    </location>
</feature>
<evidence type="ECO:0000256" key="1">
    <source>
        <dbReference type="SAM" id="MobiDB-lite"/>
    </source>
</evidence>
<comment type="caution">
    <text evidence="2">The sequence shown here is derived from an EMBL/GenBank/DDBJ whole genome shotgun (WGS) entry which is preliminary data.</text>
</comment>
<dbReference type="Proteomes" id="UP001500839">
    <property type="component" value="Unassembled WGS sequence"/>
</dbReference>